<dbReference type="Proteomes" id="UP000186817">
    <property type="component" value="Unassembled WGS sequence"/>
</dbReference>
<dbReference type="AlphaFoldDB" id="A0A1Q9DTX9"/>
<comment type="caution">
    <text evidence="2">The sequence shown here is derived from an EMBL/GenBank/DDBJ whole genome shotgun (WGS) entry which is preliminary data.</text>
</comment>
<sequence length="273" mass="28929">MDGWMDIWMDTAELALPLLSSETQTEAEAPAVQAADTQTEAPPAAAMLHAQTQTQAEGHPPMSEAEVQTQADFFATAMTAQATQTEEKLQAAACCESSSQTTPPALAAAAVQTTPAKGVSCGTQVERPKVGHQAVQAEDSTAQDALARVKQLEAASVAEAGQLQAWRDMATAKALGKLNVTILCPRAECTVNGVKVEMDSWRSELLRRDFEEKVLPRFVRLIVSDVQEQSSSTDLVKSMMEELGSIFRERLSALLSAPNAAAAMAAAKAAKAA</sequence>
<evidence type="ECO:0000256" key="1">
    <source>
        <dbReference type="SAM" id="MobiDB-lite"/>
    </source>
</evidence>
<name>A0A1Q9DTX9_SYMMI</name>
<dbReference type="OrthoDB" id="10342503at2759"/>
<organism evidence="2 3">
    <name type="scientific">Symbiodinium microadriaticum</name>
    <name type="common">Dinoflagellate</name>
    <name type="synonym">Zooxanthella microadriatica</name>
    <dbReference type="NCBI Taxonomy" id="2951"/>
    <lineage>
        <taxon>Eukaryota</taxon>
        <taxon>Sar</taxon>
        <taxon>Alveolata</taxon>
        <taxon>Dinophyceae</taxon>
        <taxon>Suessiales</taxon>
        <taxon>Symbiodiniaceae</taxon>
        <taxon>Symbiodinium</taxon>
    </lineage>
</organism>
<feature type="region of interest" description="Disordered" evidence="1">
    <location>
        <begin position="23"/>
        <end position="44"/>
    </location>
</feature>
<evidence type="ECO:0000313" key="3">
    <source>
        <dbReference type="Proteomes" id="UP000186817"/>
    </source>
</evidence>
<evidence type="ECO:0000313" key="2">
    <source>
        <dbReference type="EMBL" id="OLP98635.1"/>
    </source>
</evidence>
<keyword evidence="3" id="KW-1185">Reference proteome</keyword>
<proteinExistence type="predicted"/>
<accession>A0A1Q9DTX9</accession>
<gene>
    <name evidence="2" type="ORF">AK812_SmicGene18878</name>
</gene>
<reference evidence="2 3" key="1">
    <citation type="submission" date="2016-02" db="EMBL/GenBank/DDBJ databases">
        <title>Genome analysis of coral dinoflagellate symbionts highlights evolutionary adaptations to a symbiotic lifestyle.</title>
        <authorList>
            <person name="Aranda M."/>
            <person name="Li Y."/>
            <person name="Liew Y.J."/>
            <person name="Baumgarten S."/>
            <person name="Simakov O."/>
            <person name="Wilson M."/>
            <person name="Piel J."/>
            <person name="Ashoor H."/>
            <person name="Bougouffa S."/>
            <person name="Bajic V.B."/>
            <person name="Ryu T."/>
            <person name="Ravasi T."/>
            <person name="Bayer T."/>
            <person name="Micklem G."/>
            <person name="Kim H."/>
            <person name="Bhak J."/>
            <person name="Lajeunesse T.C."/>
            <person name="Voolstra C.R."/>
        </authorList>
    </citation>
    <scope>NUCLEOTIDE SEQUENCE [LARGE SCALE GENOMIC DNA]</scope>
    <source>
        <strain evidence="2 3">CCMP2467</strain>
    </source>
</reference>
<protein>
    <submittedName>
        <fullName evidence="2">Uncharacterized protein</fullName>
    </submittedName>
</protein>
<dbReference type="EMBL" id="LSRX01000390">
    <property type="protein sequence ID" value="OLP98635.1"/>
    <property type="molecule type" value="Genomic_DNA"/>
</dbReference>